<evidence type="ECO:0000256" key="1">
    <source>
        <dbReference type="ARBA" id="ARBA00004752"/>
    </source>
</evidence>
<protein>
    <recommendedName>
        <fullName evidence="7">L,D-TPase catalytic domain-containing protein</fullName>
    </recommendedName>
</protein>
<keyword evidence="5" id="KW-0573">Peptidoglycan synthesis</keyword>
<evidence type="ECO:0000256" key="2">
    <source>
        <dbReference type="ARBA" id="ARBA00005992"/>
    </source>
</evidence>
<reference evidence="8 9" key="1">
    <citation type="submission" date="2020-04" db="EMBL/GenBank/DDBJ databases">
        <authorList>
            <person name="De Canck E."/>
        </authorList>
    </citation>
    <scope>NUCLEOTIDE SEQUENCE [LARGE SCALE GENOMIC DNA]</scope>
    <source>
        <strain evidence="8 9">LMG 1861</strain>
    </source>
</reference>
<dbReference type="RefSeq" id="WP_175129303.1">
    <property type="nucleotide sequence ID" value="NZ_CADILD010000002.1"/>
</dbReference>
<evidence type="ECO:0000256" key="6">
    <source>
        <dbReference type="ARBA" id="ARBA00023316"/>
    </source>
</evidence>
<dbReference type="GO" id="GO:0009252">
    <property type="term" value="P:peptidoglycan biosynthetic process"/>
    <property type="evidence" value="ECO:0007669"/>
    <property type="project" value="UniProtKB-UniPathway"/>
</dbReference>
<dbReference type="SUPFAM" id="SSF141523">
    <property type="entry name" value="L,D-transpeptidase catalytic domain-like"/>
    <property type="match status" value="1"/>
</dbReference>
<comment type="similarity">
    <text evidence="2">Belongs to the YkuD family.</text>
</comment>
<comment type="pathway">
    <text evidence="1">Cell wall biogenesis; peptidoglycan biosynthesis.</text>
</comment>
<dbReference type="GO" id="GO:0004180">
    <property type="term" value="F:carboxypeptidase activity"/>
    <property type="evidence" value="ECO:0007669"/>
    <property type="project" value="UniProtKB-ARBA"/>
</dbReference>
<gene>
    <name evidence="8" type="ORF">LMG1861_03962</name>
</gene>
<dbReference type="GO" id="GO:0016740">
    <property type="term" value="F:transferase activity"/>
    <property type="evidence" value="ECO:0007669"/>
    <property type="project" value="UniProtKB-KW"/>
</dbReference>
<keyword evidence="6" id="KW-0961">Cell wall biogenesis/degradation</keyword>
<evidence type="ECO:0000256" key="5">
    <source>
        <dbReference type="ARBA" id="ARBA00022984"/>
    </source>
</evidence>
<dbReference type="GO" id="GO:0008360">
    <property type="term" value="P:regulation of cell shape"/>
    <property type="evidence" value="ECO:0007669"/>
    <property type="project" value="UniProtKB-KW"/>
</dbReference>
<feature type="domain" description="L,D-TPase catalytic" evidence="7">
    <location>
        <begin position="91"/>
        <end position="227"/>
    </location>
</feature>
<dbReference type="CDD" id="cd16913">
    <property type="entry name" value="YkuD_like"/>
    <property type="match status" value="1"/>
</dbReference>
<dbReference type="AlphaFoldDB" id="A0A6S7E4E5"/>
<dbReference type="Gene3D" id="2.40.440.10">
    <property type="entry name" value="L,D-transpeptidase catalytic domain-like"/>
    <property type="match status" value="1"/>
</dbReference>
<keyword evidence="4" id="KW-0133">Cell shape</keyword>
<evidence type="ECO:0000256" key="4">
    <source>
        <dbReference type="ARBA" id="ARBA00022960"/>
    </source>
</evidence>
<dbReference type="GO" id="GO:0071555">
    <property type="term" value="P:cell wall organization"/>
    <property type="evidence" value="ECO:0007669"/>
    <property type="project" value="UniProtKB-KW"/>
</dbReference>
<dbReference type="Proteomes" id="UP000494105">
    <property type="component" value="Unassembled WGS sequence"/>
</dbReference>
<dbReference type="EMBL" id="CADILD010000002">
    <property type="protein sequence ID" value="CAB3894106.1"/>
    <property type="molecule type" value="Genomic_DNA"/>
</dbReference>
<sequence length="285" mass="31145">MMPQSETMIARSRLPRAAPAWLMAAAIVAATLGAGMPAWARMPPDEVARAFQQEVSPALVLPEDEQTRYGDLAVQSLHAAGLVLLAPQYVLVVDRNVKVQAAMLYWMRPDAPPVYVGAAPVSTGRVGQFDHFETPTGVFTHGLNNPDFRAEGTKNANGIRGYGAKGMRVYDFGWQQARQGWTQNGVSTMRLQMHATDPTLLEPKLGTPQSKGCIRIPATLNQLIDRLGLLDADYELAADLVSTPWVLRRDRAPADGAGRYLIIVETTRDKRPAWSPPPRAVKGKP</sequence>
<evidence type="ECO:0000259" key="7">
    <source>
        <dbReference type="Pfam" id="PF03734"/>
    </source>
</evidence>
<dbReference type="Pfam" id="PF03734">
    <property type="entry name" value="YkuD"/>
    <property type="match status" value="1"/>
</dbReference>
<accession>A0A6S7E4E5</accession>
<keyword evidence="3" id="KW-0808">Transferase</keyword>
<name>A0A6S7E4E5_9BURK</name>
<organism evidence="8 9">
    <name type="scientific">Achromobacter piechaudii</name>
    <dbReference type="NCBI Taxonomy" id="72556"/>
    <lineage>
        <taxon>Bacteria</taxon>
        <taxon>Pseudomonadati</taxon>
        <taxon>Pseudomonadota</taxon>
        <taxon>Betaproteobacteria</taxon>
        <taxon>Burkholderiales</taxon>
        <taxon>Alcaligenaceae</taxon>
        <taxon>Achromobacter</taxon>
    </lineage>
</organism>
<evidence type="ECO:0000256" key="3">
    <source>
        <dbReference type="ARBA" id="ARBA00022679"/>
    </source>
</evidence>
<dbReference type="InterPro" id="IPR038063">
    <property type="entry name" value="Transpep_catalytic_dom"/>
</dbReference>
<evidence type="ECO:0000313" key="9">
    <source>
        <dbReference type="Proteomes" id="UP000494105"/>
    </source>
</evidence>
<dbReference type="InterPro" id="IPR005490">
    <property type="entry name" value="LD_TPept_cat_dom"/>
</dbReference>
<dbReference type="UniPathway" id="UPA00219"/>
<proteinExistence type="inferred from homology"/>
<evidence type="ECO:0000313" key="8">
    <source>
        <dbReference type="EMBL" id="CAB3894106.1"/>
    </source>
</evidence>